<feature type="region of interest" description="Disordered" evidence="1">
    <location>
        <begin position="559"/>
        <end position="667"/>
    </location>
</feature>
<sequence>MTEEDRKLTVETETVEAPVANNLLLSNNSNVVAPNPSIPSASTSTSPLHREIVDDSVATANTTSNVVQHNLPTIDNNLMDSDATSHNQDHWHSDINRAGTSMSTSDIPTDLHLEHIGSVSSTNNNSNNALINHNPLSSHLSNPSSSLRNKKSSLLVASNPAFASDVELSKKKPAVISNNMPTSNIALYQTARSANIHGPSSTSASKAFRKASAFSNNTAPSTSNNIGSNTPPAPLLPLPSLSQQNKPKIIERPTMHVTNSREILLGENLLDDTKAKNAPANSTTHDNGPVANDGLRIPNHSNADDNENNNKMKKNKNINSGKNERNDDTSKICTTSTKTAPSTAPLGSTDNTQALTASVSSSNADNHNNNKKKTSSNNNGNNSNSASNKTNADIKNSNADLSASTSNNNAINDDSHESNSEKPTKADFFAARLATAVGENEISDSEETFVYESAANSTKNLIFPDSSSQQQQQQQPPKQQQQQQNHGITSKISAPLLNNNKKLLSRLKNSRHISTGAILNNTIATISTNPNLNSNVMQNNNNLMSGHNHLDELSSIKQEPPHQLQQQQLPMDVQSVDSYTSDNPDSNVIAKSPDKRSSLVSLSKVSPHLLSSTSSNGNTISCPNVATNSQELEPNNDISTKKSLSNSTLRHSSANRNSNYGDNKRPLRTTVSKIFDSNPNGAPLRRYSGVPDHVNLEDYIEQSRNYPTMQNSVKKDEFYNSRNNKFPHGLNFYGDNNVIEEENNGDSSNVNRPQHTNLQHEFIPEDNESDENDIHSMFYYNHKNDLETKPLISDYGEDEDVDDYDRPNATFNSYYGSASNTHELPLHGRMPSRSNNDYYDFMVGNNTGNNNQLNEYTPLRMKRGQRHLSRTNNSIMNGSIHMNGNDDVTHSNINNNDIVGYSPHNFYSRKSPFVKVKNFLYLAFVISSLLMTGFILGFLLATNKELQDVDVVVMDNVISSSDELIFDITVSAFNPGFFSISVSQVDLDIFAKSSYLKCDSNGDCTVMEQERKILQMTTNLSLVEESANNDISGGNIETVLLGTAKKLETPLKFQGGAFNRNYDVSVSSVKLLSPGSREAKHENDDDDDDDDDRNGGEDDGDDGDDENNTNERQYKSKPNARDDKEDDTKKWKLLIKHDYELIVRGSMKYEVPFFNTQKSTAIQKDSMVHPGKK</sequence>
<dbReference type="EMBL" id="CP048995">
    <property type="protein sequence ID" value="QID82073.1"/>
    <property type="molecule type" value="Genomic_DNA"/>
</dbReference>
<keyword evidence="2" id="KW-1133">Transmembrane helix</keyword>
<feature type="compositionally biased region" description="Basic and acidic residues" evidence="1">
    <location>
        <begin position="413"/>
        <end position="423"/>
    </location>
</feature>
<gene>
    <name evidence="3" type="primary">VAC7_1</name>
    <name evidence="3" type="ORF">GRS66_004476</name>
</gene>
<dbReference type="PANTHER" id="PTHR28258">
    <property type="entry name" value="VACUOLAR SEGREGATION PROTEIN 7"/>
    <property type="match status" value="1"/>
</dbReference>
<feature type="region of interest" description="Disordered" evidence="1">
    <location>
        <begin position="274"/>
        <end position="423"/>
    </location>
</feature>
<dbReference type="GO" id="GO:0000011">
    <property type="term" value="P:vacuole inheritance"/>
    <property type="evidence" value="ECO:0007669"/>
    <property type="project" value="TreeGrafter"/>
</dbReference>
<evidence type="ECO:0000313" key="4">
    <source>
        <dbReference type="Proteomes" id="UP000501346"/>
    </source>
</evidence>
<dbReference type="Proteomes" id="UP000501346">
    <property type="component" value="Chromosome ScXIV"/>
</dbReference>
<evidence type="ECO:0000313" key="3">
    <source>
        <dbReference type="EMBL" id="QID82073.1"/>
    </source>
</evidence>
<keyword evidence="4" id="KW-1185">Reference proteome</keyword>
<feature type="compositionally biased region" description="Low complexity" evidence="1">
    <location>
        <begin position="334"/>
        <end position="345"/>
    </location>
</feature>
<protein>
    <submittedName>
        <fullName evidence="3">Vacuolar inheritance and morphology protein</fullName>
    </submittedName>
</protein>
<feature type="compositionally biased region" description="Low complexity" evidence="1">
    <location>
        <begin position="469"/>
        <end position="484"/>
    </location>
</feature>
<feature type="transmembrane region" description="Helical" evidence="2">
    <location>
        <begin position="919"/>
        <end position="941"/>
    </location>
</feature>
<feature type="compositionally biased region" description="Polar residues" evidence="1">
    <location>
        <begin position="613"/>
        <end position="661"/>
    </location>
</feature>
<dbReference type="GO" id="GO:0070772">
    <property type="term" value="C:PAS complex"/>
    <property type="evidence" value="ECO:0007669"/>
    <property type="project" value="TreeGrafter"/>
</dbReference>
<name>A0A6C1DZL5_SACPS</name>
<feature type="region of interest" description="Disordered" evidence="1">
    <location>
        <begin position="118"/>
        <end position="147"/>
    </location>
</feature>
<keyword evidence="2" id="KW-0812">Transmembrane</keyword>
<dbReference type="GO" id="GO:0010513">
    <property type="term" value="P:positive regulation of phosphatidylinositol biosynthetic process"/>
    <property type="evidence" value="ECO:0007669"/>
    <property type="project" value="TreeGrafter"/>
</dbReference>
<evidence type="ECO:0000256" key="1">
    <source>
        <dbReference type="SAM" id="MobiDB-lite"/>
    </source>
</evidence>
<dbReference type="OrthoDB" id="1204at2759"/>
<feature type="region of interest" description="Disordered" evidence="1">
    <location>
        <begin position="1073"/>
        <end position="1129"/>
    </location>
</feature>
<feature type="compositionally biased region" description="Acidic residues" evidence="1">
    <location>
        <begin position="1084"/>
        <end position="1108"/>
    </location>
</feature>
<proteinExistence type="predicted"/>
<feature type="compositionally biased region" description="Basic and acidic residues" evidence="1">
    <location>
        <begin position="1119"/>
        <end position="1129"/>
    </location>
</feature>
<feature type="compositionally biased region" description="Low complexity" evidence="1">
    <location>
        <begin position="598"/>
        <end position="612"/>
    </location>
</feature>
<dbReference type="InterPro" id="IPR024260">
    <property type="entry name" value="Vac7"/>
</dbReference>
<reference evidence="3 4" key="1">
    <citation type="journal article" date="2019" name="BMC Genomics">
        <title>Chromosome level assembly and comparative genome analysis confirm lager-brewing yeasts originated from a single hybridization.</title>
        <authorList>
            <person name="Salazar A.N."/>
            <person name="Gorter de Vries A.R."/>
            <person name="van den Broek M."/>
            <person name="Brouwers N."/>
            <person name="de la Torre Cortes P."/>
            <person name="Kuijpers N.G.A."/>
            <person name="Daran J.G."/>
            <person name="Abeel T."/>
        </authorList>
    </citation>
    <scope>NUCLEOTIDE SEQUENCE [LARGE SCALE GENOMIC DNA]</scope>
    <source>
        <strain evidence="3 4">CBS 1483</strain>
    </source>
</reference>
<organism evidence="3 4">
    <name type="scientific">Saccharomyces pastorianus</name>
    <name type="common">Lager yeast</name>
    <name type="synonym">Saccharomyces cerevisiae x Saccharomyces eubayanus</name>
    <dbReference type="NCBI Taxonomy" id="27292"/>
    <lineage>
        <taxon>Eukaryota</taxon>
        <taxon>Fungi</taxon>
        <taxon>Dikarya</taxon>
        <taxon>Ascomycota</taxon>
        <taxon>Saccharomycotina</taxon>
        <taxon>Saccharomycetes</taxon>
        <taxon>Saccharomycetales</taxon>
        <taxon>Saccharomycetaceae</taxon>
        <taxon>Saccharomyces</taxon>
    </lineage>
</organism>
<feature type="region of interest" description="Disordered" evidence="1">
    <location>
        <begin position="461"/>
        <end position="496"/>
    </location>
</feature>
<dbReference type="AlphaFoldDB" id="A0A6C1DZL5"/>
<evidence type="ECO:0000256" key="2">
    <source>
        <dbReference type="SAM" id="Phobius"/>
    </source>
</evidence>
<dbReference type="Pfam" id="PF12751">
    <property type="entry name" value="Vac7"/>
    <property type="match status" value="2"/>
</dbReference>
<feature type="compositionally biased region" description="Polar residues" evidence="1">
    <location>
        <begin position="575"/>
        <end position="586"/>
    </location>
</feature>
<dbReference type="PANTHER" id="PTHR28258:SF1">
    <property type="entry name" value="VACUOLAR SEGREGATION PROTEIN 7"/>
    <property type="match status" value="1"/>
</dbReference>
<keyword evidence="2" id="KW-0472">Membrane</keyword>
<feature type="compositionally biased region" description="Low complexity" evidence="1">
    <location>
        <begin position="375"/>
        <end position="391"/>
    </location>
</feature>
<feature type="region of interest" description="Disordered" evidence="1">
    <location>
        <begin position="215"/>
        <end position="241"/>
    </location>
</feature>
<feature type="compositionally biased region" description="Polar residues" evidence="1">
    <location>
        <begin position="393"/>
        <end position="412"/>
    </location>
</feature>
<feature type="compositionally biased region" description="Polar residues" evidence="1">
    <location>
        <begin position="216"/>
        <end position="230"/>
    </location>
</feature>
<accession>A0A6C1DZL5</accession>
<dbReference type="GO" id="GO:1903778">
    <property type="term" value="P:protein localization to vacuolar membrane"/>
    <property type="evidence" value="ECO:0007669"/>
    <property type="project" value="TreeGrafter"/>
</dbReference>
<dbReference type="GO" id="GO:0000329">
    <property type="term" value="C:fungal-type vacuole membrane"/>
    <property type="evidence" value="ECO:0007669"/>
    <property type="project" value="TreeGrafter"/>
</dbReference>
<feature type="compositionally biased region" description="Polar residues" evidence="1">
    <location>
        <begin position="346"/>
        <end position="367"/>
    </location>
</feature>